<proteinExistence type="inferred from homology"/>
<dbReference type="InterPro" id="IPR036291">
    <property type="entry name" value="NAD(P)-bd_dom_sf"/>
</dbReference>
<reference evidence="5" key="1">
    <citation type="submission" date="2024-06" db="EMBL/GenBank/DDBJ databases">
        <title>Draft Genome Sequence of Deinococcus sonorensis Type Strain KR-87, a Biofilm Producing Representative of the Genus Deinococcus.</title>
        <authorList>
            <person name="Boren L.S."/>
            <person name="Grosso R.A."/>
            <person name="Hugenberg-Cox A.N."/>
            <person name="Hill J.T.E."/>
            <person name="Albert C.M."/>
            <person name="Tuohy J.M."/>
        </authorList>
    </citation>
    <scope>NUCLEOTIDE SEQUENCE</scope>
    <source>
        <strain evidence="5">KR-87</strain>
        <plasmid evidence="5">pDson02</plasmid>
    </source>
</reference>
<dbReference type="PANTHER" id="PTHR44196:SF1">
    <property type="entry name" value="DEHYDROGENASE_REDUCTASE SDR FAMILY MEMBER 7B"/>
    <property type="match status" value="1"/>
</dbReference>
<dbReference type="SUPFAM" id="SSF51735">
    <property type="entry name" value="NAD(P)-binding Rossmann-fold domains"/>
    <property type="match status" value="1"/>
</dbReference>
<geneLocation type="plasmid" evidence="5">
    <name>pDson02</name>
</geneLocation>
<gene>
    <name evidence="5" type="ORF">ABOD76_21550</name>
</gene>
<keyword evidence="2" id="KW-0560">Oxidoreductase</keyword>
<dbReference type="GO" id="GO:0016491">
    <property type="term" value="F:oxidoreductase activity"/>
    <property type="evidence" value="ECO:0007669"/>
    <property type="project" value="UniProtKB-KW"/>
</dbReference>
<dbReference type="Pfam" id="PF00106">
    <property type="entry name" value="adh_short"/>
    <property type="match status" value="1"/>
</dbReference>
<dbReference type="Gene3D" id="3.40.50.720">
    <property type="entry name" value="NAD(P)-binding Rossmann-like Domain"/>
    <property type="match status" value="1"/>
</dbReference>
<comment type="similarity">
    <text evidence="1 3">Belongs to the short-chain dehydrogenases/reductases (SDR) family.</text>
</comment>
<dbReference type="AlphaFoldDB" id="A0AAU7UFT3"/>
<dbReference type="PRINTS" id="PR00080">
    <property type="entry name" value="SDRFAMILY"/>
</dbReference>
<dbReference type="GO" id="GO:0016020">
    <property type="term" value="C:membrane"/>
    <property type="evidence" value="ECO:0007669"/>
    <property type="project" value="TreeGrafter"/>
</dbReference>
<dbReference type="KEGG" id="dsc:ABOD76_21550"/>
<feature type="domain" description="Ketoreductase" evidence="4">
    <location>
        <begin position="6"/>
        <end position="193"/>
    </location>
</feature>
<evidence type="ECO:0000259" key="4">
    <source>
        <dbReference type="SMART" id="SM00822"/>
    </source>
</evidence>
<dbReference type="PANTHER" id="PTHR44196">
    <property type="entry name" value="DEHYDROGENASE/REDUCTASE SDR FAMILY MEMBER 7B"/>
    <property type="match status" value="1"/>
</dbReference>
<dbReference type="PROSITE" id="PS00061">
    <property type="entry name" value="ADH_SHORT"/>
    <property type="match status" value="1"/>
</dbReference>
<name>A0AAU7UFT3_9DEIO</name>
<dbReference type="InterPro" id="IPR057326">
    <property type="entry name" value="KR_dom"/>
</dbReference>
<dbReference type="PRINTS" id="PR00081">
    <property type="entry name" value="GDHRDH"/>
</dbReference>
<evidence type="ECO:0000313" key="5">
    <source>
        <dbReference type="EMBL" id="XBV87281.1"/>
    </source>
</evidence>
<dbReference type="RefSeq" id="WP_350245431.1">
    <property type="nucleotide sequence ID" value="NZ_CP158300.1"/>
</dbReference>
<evidence type="ECO:0000256" key="3">
    <source>
        <dbReference type="RuleBase" id="RU000363"/>
    </source>
</evidence>
<evidence type="ECO:0000256" key="1">
    <source>
        <dbReference type="ARBA" id="ARBA00006484"/>
    </source>
</evidence>
<organism evidence="5">
    <name type="scientific">Deinococcus sonorensis KR-87</name>
    <dbReference type="NCBI Taxonomy" id="694439"/>
    <lineage>
        <taxon>Bacteria</taxon>
        <taxon>Thermotogati</taxon>
        <taxon>Deinococcota</taxon>
        <taxon>Deinococci</taxon>
        <taxon>Deinococcales</taxon>
        <taxon>Deinococcaceae</taxon>
        <taxon>Deinococcus</taxon>
    </lineage>
</organism>
<accession>A0AAU7UFT3</accession>
<dbReference type="InterPro" id="IPR002347">
    <property type="entry name" value="SDR_fam"/>
</dbReference>
<evidence type="ECO:0000256" key="2">
    <source>
        <dbReference type="ARBA" id="ARBA00023002"/>
    </source>
</evidence>
<protein>
    <submittedName>
        <fullName evidence="5">SDR family oxidoreductase</fullName>
    </submittedName>
</protein>
<dbReference type="InterPro" id="IPR020904">
    <property type="entry name" value="Sc_DH/Rdtase_CS"/>
</dbReference>
<dbReference type="EMBL" id="CP158300">
    <property type="protein sequence ID" value="XBV87281.1"/>
    <property type="molecule type" value="Genomic_DNA"/>
</dbReference>
<dbReference type="SMART" id="SM00822">
    <property type="entry name" value="PKS_KR"/>
    <property type="match status" value="1"/>
</dbReference>
<sequence>MQITGNTMLITGGGSGIGRALAEAFHQLGNTVIIAGRRQQALDEVTAANPGIIPVVLDVNDAHAIHEVVGHLVQTYPALNVLVNNAGVMRAESVHDLPGMLRVAEETVTTNLLGPIRLTNALLGHFHQQAQQDPHHRAAILNVTSGLAFVPRADTPTYSATKAALHSYTEGLRALLRGTTTQVIELIPPLTATELTPGQSANPRALPLEAYIRETMALLQSQPDATEIIIERVKFQRYAEREHRYDEAFRTINP</sequence>
<keyword evidence="5" id="KW-0614">Plasmid</keyword>